<feature type="compositionally biased region" description="Basic and acidic residues" evidence="2">
    <location>
        <begin position="297"/>
        <end position="306"/>
    </location>
</feature>
<dbReference type="PANTHER" id="PTHR42947:SF1">
    <property type="entry name" value="COB--COM HETERODISULFIDE REDUCTASE SUBUNIT B 1"/>
    <property type="match status" value="1"/>
</dbReference>
<dbReference type="Pfam" id="PF02754">
    <property type="entry name" value="CCG"/>
    <property type="match status" value="2"/>
</dbReference>
<organism evidence="4 5">
    <name type="scientific">Syntrophothermus lipocalidus (strain DSM 12680 / TGB-C1)</name>
    <dbReference type="NCBI Taxonomy" id="643648"/>
    <lineage>
        <taxon>Bacteria</taxon>
        <taxon>Bacillati</taxon>
        <taxon>Bacillota</taxon>
        <taxon>Clostridia</taxon>
        <taxon>Eubacteriales</taxon>
        <taxon>Syntrophomonadaceae</taxon>
        <taxon>Syntrophothermus</taxon>
    </lineage>
</organism>
<evidence type="ECO:0000256" key="1">
    <source>
        <dbReference type="ARBA" id="ARBA00023002"/>
    </source>
</evidence>
<dbReference type="EMBL" id="CP002048">
    <property type="protein sequence ID" value="ADI02821.1"/>
    <property type="molecule type" value="Genomic_DNA"/>
</dbReference>
<feature type="domain" description="Cysteine-rich" evidence="3">
    <location>
        <begin position="4"/>
        <end position="81"/>
    </location>
</feature>
<dbReference type="KEGG" id="slp:Slip_2074"/>
<dbReference type="HOGENOM" id="CLU_674264_0_0_9"/>
<dbReference type="RefSeq" id="WP_013176223.1">
    <property type="nucleotide sequence ID" value="NC_014220.1"/>
</dbReference>
<feature type="region of interest" description="Disordered" evidence="2">
    <location>
        <begin position="287"/>
        <end position="306"/>
    </location>
</feature>
<evidence type="ECO:0000259" key="3">
    <source>
        <dbReference type="Pfam" id="PF02754"/>
    </source>
</evidence>
<dbReference type="eggNOG" id="COG2048">
    <property type="taxonomic scope" value="Bacteria"/>
</dbReference>
<evidence type="ECO:0000313" key="4">
    <source>
        <dbReference type="EMBL" id="ADI02821.1"/>
    </source>
</evidence>
<feature type="region of interest" description="Disordered" evidence="2">
    <location>
        <begin position="312"/>
        <end position="339"/>
    </location>
</feature>
<name>D7CIU3_SYNLT</name>
<dbReference type="AlphaFoldDB" id="D7CIU3"/>
<gene>
    <name evidence="4" type="ordered locus">Slip_2074</name>
</gene>
<dbReference type="Proteomes" id="UP000000378">
    <property type="component" value="Chromosome"/>
</dbReference>
<accession>D7CIU3</accession>
<evidence type="ECO:0000256" key="2">
    <source>
        <dbReference type="SAM" id="MobiDB-lite"/>
    </source>
</evidence>
<dbReference type="InterPro" id="IPR004017">
    <property type="entry name" value="Cys_rich_dom"/>
</dbReference>
<reference evidence="4 5" key="2">
    <citation type="journal article" date="2010" name="Stand. Genomic Sci.">
        <title>Complete genome sequence of Syntrophothermus lipocalidus type strain (TGB-C1).</title>
        <authorList>
            <person name="Djao O.D."/>
            <person name="Zhang X."/>
            <person name="Lucas S."/>
            <person name="Lapidus A."/>
            <person name="Del Rio T.G."/>
            <person name="Nolan M."/>
            <person name="Tice H."/>
            <person name="Cheng J.F."/>
            <person name="Han C."/>
            <person name="Tapia R."/>
            <person name="Goodwin L."/>
            <person name="Pitluck S."/>
            <person name="Liolios K."/>
            <person name="Ivanova N."/>
            <person name="Mavromatis K."/>
            <person name="Mikhailova N."/>
            <person name="Ovchinnikova G."/>
            <person name="Pati A."/>
            <person name="Brambilla E."/>
            <person name="Chen A."/>
            <person name="Palaniappan K."/>
            <person name="Land M."/>
            <person name="Hauser L."/>
            <person name="Chang Y.J."/>
            <person name="Jeffries C.D."/>
            <person name="Rohde M."/>
            <person name="Sikorski J."/>
            <person name="Spring S."/>
            <person name="Goker M."/>
            <person name="Detter J.C."/>
            <person name="Woyke T."/>
            <person name="Bristow J."/>
            <person name="Eisen J.A."/>
            <person name="Markowitz V."/>
            <person name="Hugenholtz P."/>
            <person name="Kyrpides N.C."/>
            <person name="Klenk H.P."/>
        </authorList>
    </citation>
    <scope>NUCLEOTIDE SEQUENCE [LARGE SCALE GENOMIC DNA]</scope>
    <source>
        <strain evidence="5">DSM 12680 / TGB-C1</strain>
    </source>
</reference>
<evidence type="ECO:0000313" key="5">
    <source>
        <dbReference type="Proteomes" id="UP000000378"/>
    </source>
</evidence>
<proteinExistence type="predicted"/>
<dbReference type="PANTHER" id="PTHR42947">
    <property type="entry name" value="COB--COM HETERODISULFIDE REDUCTASE SUBUNIT B 1"/>
    <property type="match status" value="1"/>
</dbReference>
<reference evidence="5" key="1">
    <citation type="journal article" date="2010" name="Stand. Genomic Sci.">
        <title>Complete genome sequence of Syntrophothermus lipocalidus type strain (TGB-C1T).</title>
        <authorList>
            <consortium name="US DOE Joint Genome Institute (JGI-PGF)"/>
            <person name="Djao O."/>
            <person name="Zhang X."/>
            <person name="Lucas S."/>
            <person name="Lapidus A."/>
            <person name="Glavina Del Rio T."/>
            <person name="Nolan M."/>
            <person name="Tice H."/>
            <person name="Cheng J."/>
            <person name="Han C."/>
            <person name="Tapia R."/>
            <person name="Goodwin L."/>
            <person name="Pitluck S."/>
            <person name="Liolios K."/>
            <person name="Ivanova N."/>
            <person name="Mavromatis K."/>
            <person name="Mikhailova N."/>
            <person name="Ovchinnikova G."/>
            <person name="Pati A."/>
            <person name="Brambilla E."/>
            <person name="Chen A."/>
            <person name="Palaniappan K."/>
            <person name="Land M."/>
            <person name="Hauser L."/>
            <person name="Chang Y."/>
            <person name="Jeffries C."/>
            <person name="Rohde M."/>
            <person name="Sikorski J."/>
            <person name="Spring S."/>
            <person name="Goker M."/>
            <person name="Detter J."/>
            <person name="Woyke T."/>
            <person name="Bristow J."/>
            <person name="Eisen J."/>
            <person name="Markowitz V."/>
            <person name="Hugenholtz P."/>
            <person name="Kyrpides N."/>
            <person name="Klenk H."/>
        </authorList>
    </citation>
    <scope>NUCLEOTIDE SEQUENCE [LARGE SCALE GENOMIC DNA]</scope>
    <source>
        <strain evidence="5">DSM 12680 / TGB-C1</strain>
    </source>
</reference>
<keyword evidence="5" id="KW-1185">Reference proteome</keyword>
<protein>
    <submittedName>
        <fullName evidence="4">CoB--CoM heterodisulfide reductase</fullName>
        <ecNumber evidence="4">1.8.98.1</ecNumber>
    </submittedName>
</protein>
<dbReference type="GO" id="GO:0051912">
    <property type="term" value="F:CoB--CoM heterodisulfide reductase activity"/>
    <property type="evidence" value="ECO:0007669"/>
    <property type="project" value="UniProtKB-EC"/>
</dbReference>
<dbReference type="STRING" id="643648.Slip_2074"/>
<dbReference type="EC" id="1.8.98.1" evidence="4"/>
<sequence>MKLAYYPGCSLDASAIEYNLSTQKTASVLGVELEEIPGWGCCGATSAHSTTKLLSVALPARNLAIAEKEGLDVLAPCAACYSRSRATEHRVREDAELAERVREAIGMPYTASNRTLSILEVLVQTVGLEAIAAKVTNPLKGMKPACYYGCLLVRPVEYTGFDDPEYPQSMDKIMKVLGANPVKWSYQTECCGASLVTMRPDVGLKMTYAILKNAVEQGADSIVTACPLCHMNLDMRQSQVEKTFGVKFNLPVYYITELVAVACGVSPKEVGIDRHFVEAFYHITHLPQEMEEPPAEPEGKKAQKISERIAEATQQGQLEKKSTEEPAPESGEKTQPVELNKGAVKLAERLFPDDQEKVEQAARLFSKDPEKMKKVAQMMAQDKEKAVKVAEAFLKKEAKSGAEEVSKE</sequence>
<dbReference type="InterPro" id="IPR051278">
    <property type="entry name" value="HdrB/HdrD_reductase"/>
</dbReference>
<keyword evidence="1 4" id="KW-0560">Oxidoreductase</keyword>
<feature type="domain" description="Cysteine-rich" evidence="3">
    <location>
        <begin position="146"/>
        <end position="234"/>
    </location>
</feature>
<dbReference type="OrthoDB" id="9777685at2"/>
<dbReference type="Gene3D" id="1.20.1050.140">
    <property type="match status" value="1"/>
</dbReference>
<dbReference type="Gene3D" id="3.40.50.11810">
    <property type="match status" value="1"/>
</dbReference>